<name>A0ABP8UW91_9ACTN</name>
<sequence length="176" mass="18233">MPSLLPVCTTGPSLAAGGPPARRVRWALPVVAALSVFAAGCGAGEVEVPVPHAPASAVSLCRALRDRLPQRLHGLKRRETAPRSDLVTAWGSPAIAVRCGVPRPAGLRNLTAQLAVINGVSWLPQPPDRPVTFTAVGRHAYVEVTVPGKYAPPGDVLNELTGPVKATIPANSDATL</sequence>
<evidence type="ECO:0000313" key="2">
    <source>
        <dbReference type="Proteomes" id="UP001501442"/>
    </source>
</evidence>
<evidence type="ECO:0008006" key="3">
    <source>
        <dbReference type="Google" id="ProtNLM"/>
    </source>
</evidence>
<dbReference type="Pfam" id="PF12028">
    <property type="entry name" value="DUF3515"/>
    <property type="match status" value="1"/>
</dbReference>
<accession>A0ABP8UW91</accession>
<protein>
    <recommendedName>
        <fullName evidence="3">Lipoprotein</fullName>
    </recommendedName>
</protein>
<organism evidence="1 2">
    <name type="scientific">Actinoallomurus vinaceus</name>
    <dbReference type="NCBI Taxonomy" id="1080074"/>
    <lineage>
        <taxon>Bacteria</taxon>
        <taxon>Bacillati</taxon>
        <taxon>Actinomycetota</taxon>
        <taxon>Actinomycetes</taxon>
        <taxon>Streptosporangiales</taxon>
        <taxon>Thermomonosporaceae</taxon>
        <taxon>Actinoallomurus</taxon>
    </lineage>
</organism>
<proteinExistence type="predicted"/>
<evidence type="ECO:0000313" key="1">
    <source>
        <dbReference type="EMBL" id="GAA4640146.1"/>
    </source>
</evidence>
<keyword evidence="2" id="KW-1185">Reference proteome</keyword>
<comment type="caution">
    <text evidence="1">The sequence shown here is derived from an EMBL/GenBank/DDBJ whole genome shotgun (WGS) entry which is preliminary data.</text>
</comment>
<reference evidence="2" key="1">
    <citation type="journal article" date="2019" name="Int. J. Syst. Evol. Microbiol.">
        <title>The Global Catalogue of Microorganisms (GCM) 10K type strain sequencing project: providing services to taxonomists for standard genome sequencing and annotation.</title>
        <authorList>
            <consortium name="The Broad Institute Genomics Platform"/>
            <consortium name="The Broad Institute Genome Sequencing Center for Infectious Disease"/>
            <person name="Wu L."/>
            <person name="Ma J."/>
        </authorList>
    </citation>
    <scope>NUCLEOTIDE SEQUENCE [LARGE SCALE GENOMIC DNA]</scope>
    <source>
        <strain evidence="2">JCM 17939</strain>
    </source>
</reference>
<dbReference type="EMBL" id="BAABHK010000031">
    <property type="protein sequence ID" value="GAA4640146.1"/>
    <property type="molecule type" value="Genomic_DNA"/>
</dbReference>
<gene>
    <name evidence="1" type="ORF">GCM10023196_104490</name>
</gene>
<dbReference type="RefSeq" id="WP_345443813.1">
    <property type="nucleotide sequence ID" value="NZ_BAABHK010000031.1"/>
</dbReference>
<dbReference type="InterPro" id="IPR021903">
    <property type="entry name" value="DUF3515"/>
</dbReference>
<dbReference type="Proteomes" id="UP001501442">
    <property type="component" value="Unassembled WGS sequence"/>
</dbReference>